<proteinExistence type="inferred from homology"/>
<dbReference type="AlphaFoldDB" id="A0A9W8E867"/>
<dbReference type="PANTHER" id="PTHR12072:SF5">
    <property type="entry name" value="CWF19-LIKE PROTEIN 2"/>
    <property type="match status" value="1"/>
</dbReference>
<evidence type="ECO:0000313" key="6">
    <source>
        <dbReference type="Proteomes" id="UP001150925"/>
    </source>
</evidence>
<dbReference type="PANTHER" id="PTHR12072">
    <property type="entry name" value="CWF19, CELL CYCLE CONTROL PROTEIN"/>
    <property type="match status" value="1"/>
</dbReference>
<dbReference type="EMBL" id="JANBPY010000448">
    <property type="protein sequence ID" value="KAJ1966810.1"/>
    <property type="molecule type" value="Genomic_DNA"/>
</dbReference>
<gene>
    <name evidence="5" type="primary">cwf19</name>
    <name evidence="5" type="ORF">IWQ62_002238</name>
</gene>
<name>A0A9W8E867_9FUNG</name>
<dbReference type="GO" id="GO:0000398">
    <property type="term" value="P:mRNA splicing, via spliceosome"/>
    <property type="evidence" value="ECO:0007669"/>
    <property type="project" value="TreeGrafter"/>
</dbReference>
<evidence type="ECO:0000259" key="4">
    <source>
        <dbReference type="Pfam" id="PF04677"/>
    </source>
</evidence>
<organism evidence="5 6">
    <name type="scientific">Dispira parvispora</name>
    <dbReference type="NCBI Taxonomy" id="1520584"/>
    <lineage>
        <taxon>Eukaryota</taxon>
        <taxon>Fungi</taxon>
        <taxon>Fungi incertae sedis</taxon>
        <taxon>Zoopagomycota</taxon>
        <taxon>Kickxellomycotina</taxon>
        <taxon>Dimargaritomycetes</taxon>
        <taxon>Dimargaritales</taxon>
        <taxon>Dimargaritaceae</taxon>
        <taxon>Dispira</taxon>
    </lineage>
</organism>
<dbReference type="InterPro" id="IPR040194">
    <property type="entry name" value="Cwf19-like"/>
</dbReference>
<protein>
    <submittedName>
        <fullName evidence="5">Pre-mRNA-splicing factor cwf19</fullName>
    </submittedName>
</protein>
<comment type="similarity">
    <text evidence="1">Belongs to the CWF19 family.</text>
</comment>
<dbReference type="Proteomes" id="UP001150925">
    <property type="component" value="Unassembled WGS sequence"/>
</dbReference>
<reference evidence="5" key="1">
    <citation type="submission" date="2022-07" db="EMBL/GenBank/DDBJ databases">
        <title>Phylogenomic reconstructions and comparative analyses of Kickxellomycotina fungi.</title>
        <authorList>
            <person name="Reynolds N.K."/>
            <person name="Stajich J.E."/>
            <person name="Barry K."/>
            <person name="Grigoriev I.V."/>
            <person name="Crous P."/>
            <person name="Smith M.E."/>
        </authorList>
    </citation>
    <scope>NUCLEOTIDE SEQUENCE</scope>
    <source>
        <strain evidence="5">RSA 1196</strain>
    </source>
</reference>
<keyword evidence="6" id="KW-1185">Reference proteome</keyword>
<dbReference type="InterPro" id="IPR006768">
    <property type="entry name" value="Cwf19-like_C_dom-1"/>
</dbReference>
<dbReference type="InterPro" id="IPR036265">
    <property type="entry name" value="HIT-like_sf"/>
</dbReference>
<dbReference type="OrthoDB" id="2113965at2759"/>
<feature type="domain" description="Cwf19-like protein C-terminal" evidence="3">
    <location>
        <begin position="353"/>
        <end position="480"/>
    </location>
</feature>
<feature type="domain" description="Cwf19-like C-terminal" evidence="4">
    <location>
        <begin position="217"/>
        <end position="344"/>
    </location>
</feature>
<evidence type="ECO:0000256" key="1">
    <source>
        <dbReference type="ARBA" id="ARBA00006795"/>
    </source>
</evidence>
<dbReference type="Pfam" id="PF04676">
    <property type="entry name" value="CwfJ_C_2"/>
    <property type="match status" value="1"/>
</dbReference>
<evidence type="ECO:0000256" key="2">
    <source>
        <dbReference type="SAM" id="MobiDB-lite"/>
    </source>
</evidence>
<evidence type="ECO:0000313" key="5">
    <source>
        <dbReference type="EMBL" id="KAJ1966810.1"/>
    </source>
</evidence>
<feature type="compositionally biased region" description="Basic and acidic residues" evidence="2">
    <location>
        <begin position="48"/>
        <end position="72"/>
    </location>
</feature>
<sequence>MGEESPTRSRRDKKHKRRHRSRSKSPSRDKPRHKSGRSRHDRSHKHRSKEEGSSKETVKTLEGLADLHDLWVEKPTPVDQPDKPTQSTNNRSTSPPLNQERRLLPNFDDRGLPLNLDQDPLLRHLQPKVTETSHKSQRAPQSAMEDGKDDSILTLLHQERYANQASMDKQMAQKISRNARFEDDLEYLDDHAEVLAQTRHGLTNQQKQNLAISDYKSLASCPYCFQTPEKDASGDATPTPPRIPVVSIGTQVYLGLPAEQPLVPGHCVIVPLQHTVSTLNCEDDAWTEIRNFMKCLLYAFDAQQRTVVFLETVTNVTPRNGRHVVIECIPIPKEFTDEIAVYFKEAILTADDEWTQHRKVIDTSLKQTKLSDLKQQTPSFAKGSTSQSESFVTTGGFRKTLTPKVPYFHVWLTLDGGLGHVIENNELFPHYFGKQVIAGMLDLPPNLYRRPPRLGSSVAFRRQRVNEFRKLTHWGKYDWTSMIK</sequence>
<dbReference type="GO" id="GO:0071014">
    <property type="term" value="C:post-mRNA release spliceosomal complex"/>
    <property type="evidence" value="ECO:0007669"/>
    <property type="project" value="TreeGrafter"/>
</dbReference>
<accession>A0A9W8E867</accession>
<feature type="compositionally biased region" description="Polar residues" evidence="2">
    <location>
        <begin position="83"/>
        <end position="97"/>
    </location>
</feature>
<dbReference type="Pfam" id="PF04677">
    <property type="entry name" value="CwfJ_C_1"/>
    <property type="match status" value="1"/>
</dbReference>
<dbReference type="SUPFAM" id="SSF54197">
    <property type="entry name" value="HIT-like"/>
    <property type="match status" value="1"/>
</dbReference>
<feature type="compositionally biased region" description="Basic residues" evidence="2">
    <location>
        <begin position="10"/>
        <end position="47"/>
    </location>
</feature>
<feature type="region of interest" description="Disordered" evidence="2">
    <location>
        <begin position="1"/>
        <end position="147"/>
    </location>
</feature>
<comment type="caution">
    <text evidence="5">The sequence shown here is derived from an EMBL/GenBank/DDBJ whole genome shotgun (WGS) entry which is preliminary data.</text>
</comment>
<evidence type="ECO:0000259" key="3">
    <source>
        <dbReference type="Pfam" id="PF04676"/>
    </source>
</evidence>
<feature type="compositionally biased region" description="Basic and acidic residues" evidence="2">
    <location>
        <begin position="99"/>
        <end position="111"/>
    </location>
</feature>
<dbReference type="InterPro" id="IPR006767">
    <property type="entry name" value="Cwf19-like_C_dom-2"/>
</dbReference>